<dbReference type="GeneID" id="73380483"/>
<evidence type="ECO:0000256" key="1">
    <source>
        <dbReference type="ARBA" id="ARBA00022443"/>
    </source>
</evidence>
<evidence type="ECO:0000256" key="3">
    <source>
        <dbReference type="SAM" id="Coils"/>
    </source>
</evidence>
<feature type="region of interest" description="Disordered" evidence="4">
    <location>
        <begin position="318"/>
        <end position="350"/>
    </location>
</feature>
<keyword evidence="3" id="KW-0175">Coiled coil</keyword>
<dbReference type="AlphaFoldDB" id="A0AAI9SWE1"/>
<dbReference type="EMBL" id="JAHUZD010000104">
    <property type="protein sequence ID" value="KAI3404346.2"/>
    <property type="molecule type" value="Genomic_DNA"/>
</dbReference>
<keyword evidence="1 2" id="KW-0728">SH3 domain</keyword>
<dbReference type="GO" id="GO:0030447">
    <property type="term" value="P:filamentous growth"/>
    <property type="evidence" value="ECO:0007669"/>
    <property type="project" value="UniProtKB-ARBA"/>
</dbReference>
<feature type="compositionally biased region" description="Basic and acidic residues" evidence="4">
    <location>
        <begin position="340"/>
        <end position="350"/>
    </location>
</feature>
<dbReference type="SMART" id="SM00326">
    <property type="entry name" value="SH3"/>
    <property type="match status" value="1"/>
</dbReference>
<protein>
    <recommendedName>
        <fullName evidence="5">SH3 domain-containing protein</fullName>
    </recommendedName>
</protein>
<feature type="coiled-coil region" evidence="3">
    <location>
        <begin position="150"/>
        <end position="188"/>
    </location>
</feature>
<feature type="coiled-coil region" evidence="3">
    <location>
        <begin position="439"/>
        <end position="466"/>
    </location>
</feature>
<feature type="region of interest" description="Disordered" evidence="4">
    <location>
        <begin position="387"/>
        <end position="406"/>
    </location>
</feature>
<sequence>MSLPPLPFKVKAKVSWAGEEPGDLGFLENELIQVFSIVDESWWSGKLRRNGAEGIFPKDYVEIIEQYSLPNSSSNLASSLAAKQDYRSNGIGAPSKQHSEGSLLNYMSGSYNNSSMSYPFEKQKQQGLDGYSELVRASNGTDPTQIKPTYPEQEELLKQRELEIQILKQQQQQQLQLQQQQQQQQQEHYQESGNALASKQFSHLPLQSSHHHHYHHDNGRMKHSYSQQASPYSNVLSYEQKTGSLDDFRRKVAPDQKGDMFENNKANHFSLAPPAISSKQKQRRVPKEQEILKEYEEIARKRAQLELELQKLKNNVNLKTSSSPNRQQKDNFSIDSYGTHSDDWKRRDRSRDDLSKKLSKFVSDEDDEEINGDGNNTNTMFNYLSQERSGLRTESPPPPAPPKHGLVESVPVSPSRIPFNSDDFKVSSDRNVIIDEENYQRLFIQHEELKNSIKSLQSDVMNLSELSATSAGSFLKHKYERELKESQLRLKNMAIGEPEKETESPTIELKSNVMDSVFEDKKKNGGIFKKILRRSTQEELNPIERKFQQQDEIDMATYKLDVNRMNSLTSQEKQGRTKRVVRNEGNLVVKPLEYISEINANETIGAKEVDEIDLDSIAYKKVEAFVAKYSITFDLNDFISDLSIKFRQSDLNKVRCILLHLAKIRIIEESSSSISQVKPKLMEVQLKGEATIFQINYIFKKMLDALRIPSEIVLGFWKKPNEFYHNESYVINHCWLSILVDNNFRLIDIYNFINPSVCNLQNCKYNEFYFLSQPLSLVSTHIPSIIDLQHVMPPIDPSIAFYLPRTYSGFYGNRIQFTNFNNALTRLNDLEVFELELLLPKDVELFTLVKTSKVTTNDLSLCQVKWVNHKRVAKIKAILPENESIGVLQIFAGAKGLQKHFDNIHELSIVIPLMHEGQSKQTKFVQRYPTVQSQNNDLYIVKPQTNKLITKNSYTFEIEQYPSQGIDARSMQMVQDFKIVIESPSGKYFKLTKEELGVGSCITKPYGVYSCNIKCQEAGAYRGLVIGDSGNSWYVFAQWESVSVN</sequence>
<dbReference type="InterPro" id="IPR056409">
    <property type="entry name" value="Ig_CYK3_C"/>
</dbReference>
<dbReference type="InterPro" id="IPR001452">
    <property type="entry name" value="SH3_domain"/>
</dbReference>
<evidence type="ECO:0000256" key="2">
    <source>
        <dbReference type="PROSITE-ProRule" id="PRU00192"/>
    </source>
</evidence>
<dbReference type="GO" id="GO:0140278">
    <property type="term" value="P:mitotic division septum assembly"/>
    <property type="evidence" value="ECO:0007669"/>
    <property type="project" value="TreeGrafter"/>
</dbReference>
<name>A0AAI9SWE1_9ASCO</name>
<proteinExistence type="predicted"/>
<feature type="domain" description="SH3" evidence="5">
    <location>
        <begin position="5"/>
        <end position="66"/>
    </location>
</feature>
<comment type="caution">
    <text evidence="6">The sequence shown here is derived from an EMBL/GenBank/DDBJ whole genome shotgun (WGS) entry which is preliminary data.</text>
</comment>
<dbReference type="SUPFAM" id="SSF50044">
    <property type="entry name" value="SH3-domain"/>
    <property type="match status" value="1"/>
</dbReference>
<dbReference type="PANTHER" id="PTHR46333">
    <property type="entry name" value="CYTOKINESIS PROTEIN 3"/>
    <property type="match status" value="1"/>
</dbReference>
<evidence type="ECO:0000259" key="5">
    <source>
        <dbReference type="PROSITE" id="PS50002"/>
    </source>
</evidence>
<organism evidence="6 7">
    <name type="scientific">Candida oxycetoniae</name>
    <dbReference type="NCBI Taxonomy" id="497107"/>
    <lineage>
        <taxon>Eukaryota</taxon>
        <taxon>Fungi</taxon>
        <taxon>Dikarya</taxon>
        <taxon>Ascomycota</taxon>
        <taxon>Saccharomycotina</taxon>
        <taxon>Pichiomycetes</taxon>
        <taxon>Debaryomycetaceae</taxon>
        <taxon>Candida/Lodderomyces clade</taxon>
        <taxon>Candida</taxon>
    </lineage>
</organism>
<reference evidence="6" key="1">
    <citation type="journal article" date="2022" name="DNA Res.">
        <title>Genome analysis of five recently described species of the CUG-Ser clade uncovers Candida theae as a new hybrid lineage with pathogenic potential in the Candida parapsilosis species complex.</title>
        <authorList>
            <person name="Mixao V."/>
            <person name="Del Olmo V."/>
            <person name="Hegedusova E."/>
            <person name="Saus E."/>
            <person name="Pryszcz L."/>
            <person name="Cillingova A."/>
            <person name="Nosek J."/>
            <person name="Gabaldon T."/>
        </authorList>
    </citation>
    <scope>NUCLEOTIDE SEQUENCE</scope>
    <source>
        <strain evidence="6">CBS 10844</strain>
    </source>
</reference>
<dbReference type="RefSeq" id="XP_049180091.1">
    <property type="nucleotide sequence ID" value="XM_049324140.1"/>
</dbReference>
<dbReference type="Pfam" id="PF24584">
    <property type="entry name" value="Ig_CYK3_C"/>
    <property type="match status" value="1"/>
</dbReference>
<evidence type="ECO:0000313" key="7">
    <source>
        <dbReference type="Proteomes" id="UP001202479"/>
    </source>
</evidence>
<dbReference type="PANTHER" id="PTHR46333:SF2">
    <property type="entry name" value="CYTOKINESIS PROTEIN 3"/>
    <property type="match status" value="1"/>
</dbReference>
<dbReference type="Gene3D" id="2.30.30.40">
    <property type="entry name" value="SH3 Domains"/>
    <property type="match status" value="1"/>
</dbReference>
<dbReference type="Proteomes" id="UP001202479">
    <property type="component" value="Unassembled WGS sequence"/>
</dbReference>
<dbReference type="InterPro" id="IPR036028">
    <property type="entry name" value="SH3-like_dom_sf"/>
</dbReference>
<dbReference type="PROSITE" id="PS50002">
    <property type="entry name" value="SH3"/>
    <property type="match status" value="1"/>
</dbReference>
<gene>
    <name evidence="6" type="ORF">KGF56_002866</name>
</gene>
<feature type="compositionally biased region" description="Polar residues" evidence="4">
    <location>
        <begin position="318"/>
        <end position="339"/>
    </location>
</feature>
<evidence type="ECO:0000313" key="6">
    <source>
        <dbReference type="EMBL" id="KAI3404346.2"/>
    </source>
</evidence>
<keyword evidence="7" id="KW-1185">Reference proteome</keyword>
<dbReference type="InterPro" id="IPR052557">
    <property type="entry name" value="CAP/Cytokinesis_protein"/>
</dbReference>
<dbReference type="GO" id="GO:0110085">
    <property type="term" value="C:mitotic actomyosin contractile ring"/>
    <property type="evidence" value="ECO:0007669"/>
    <property type="project" value="TreeGrafter"/>
</dbReference>
<feature type="region of interest" description="Disordered" evidence="4">
    <location>
        <begin position="204"/>
        <end position="229"/>
    </location>
</feature>
<dbReference type="Pfam" id="PF00018">
    <property type="entry name" value="SH3_1"/>
    <property type="match status" value="1"/>
</dbReference>
<accession>A0AAI9SWE1</accession>
<evidence type="ECO:0000256" key="4">
    <source>
        <dbReference type="SAM" id="MobiDB-lite"/>
    </source>
</evidence>